<evidence type="ECO:0000313" key="3">
    <source>
        <dbReference type="Proteomes" id="UP000832011"/>
    </source>
</evidence>
<dbReference type="PROSITE" id="PS51257">
    <property type="entry name" value="PROKAR_LIPOPROTEIN"/>
    <property type="match status" value="1"/>
</dbReference>
<feature type="signal peptide" evidence="1">
    <location>
        <begin position="1"/>
        <end position="23"/>
    </location>
</feature>
<keyword evidence="1" id="KW-0732">Signal</keyword>
<keyword evidence="3" id="KW-1185">Reference proteome</keyword>
<evidence type="ECO:0008006" key="4">
    <source>
        <dbReference type="Google" id="ProtNLM"/>
    </source>
</evidence>
<feature type="chain" id="PRO_5045935819" description="Lipoprotein" evidence="1">
    <location>
        <begin position="24"/>
        <end position="161"/>
    </location>
</feature>
<reference evidence="2 3" key="1">
    <citation type="journal article" date="2022" name="Res Sq">
        <title>Evolution of multicellular longitudinally dividing oral cavity symbionts (Neisseriaceae).</title>
        <authorList>
            <person name="Nyongesa S."/>
            <person name="Weber P."/>
            <person name="Bernet E."/>
            <person name="Pullido F."/>
            <person name="Nieckarz M."/>
            <person name="Delaby M."/>
            <person name="Nieves C."/>
            <person name="Viehboeck T."/>
            <person name="Krause N."/>
            <person name="Rivera-Millot A."/>
            <person name="Nakamura A."/>
            <person name="Vischer N."/>
            <person name="VanNieuwenhze M."/>
            <person name="Brun Y."/>
            <person name="Cava F."/>
            <person name="Bulgheresi S."/>
            <person name="Veyrier F."/>
        </authorList>
    </citation>
    <scope>NUCLEOTIDE SEQUENCE [LARGE SCALE GENOMIC DNA]</scope>
    <source>
        <strain evidence="2 3">SN4</strain>
    </source>
</reference>
<gene>
    <name evidence="2" type="ORF">LVJ82_03535</name>
</gene>
<name>A0ABY4E3I6_9NEIS</name>
<sequence>MKALFLCVSALLLGACHWGNTSANNAISSVPRGSSLDTSLYRLSDFQALNWGKQADGRLLLQIQTRPVPAFWPAGINYEVKNNTLFVSVQKCMAKFPCPVQARFQTLNDNELKTTPLLATAQAGAMVQQVLLPELPVQQVVMLLMGNEQVYPVALMPKVGL</sequence>
<organism evidence="2 3">
    <name type="scientific">Vitreoscilla massiliensis</name>
    <dbReference type="NCBI Taxonomy" id="1689272"/>
    <lineage>
        <taxon>Bacteria</taxon>
        <taxon>Pseudomonadati</taxon>
        <taxon>Pseudomonadota</taxon>
        <taxon>Betaproteobacteria</taxon>
        <taxon>Neisseriales</taxon>
        <taxon>Neisseriaceae</taxon>
        <taxon>Vitreoscilla</taxon>
    </lineage>
</organism>
<protein>
    <recommendedName>
        <fullName evidence="4">Lipoprotein</fullName>
    </recommendedName>
</protein>
<proteinExistence type="predicted"/>
<accession>A0ABY4E3I6</accession>
<evidence type="ECO:0000256" key="1">
    <source>
        <dbReference type="SAM" id="SignalP"/>
    </source>
</evidence>
<evidence type="ECO:0000313" key="2">
    <source>
        <dbReference type="EMBL" id="UOO90074.1"/>
    </source>
</evidence>
<dbReference type="Proteomes" id="UP000832011">
    <property type="component" value="Chromosome"/>
</dbReference>
<dbReference type="EMBL" id="CP091511">
    <property type="protein sequence ID" value="UOO90074.1"/>
    <property type="molecule type" value="Genomic_DNA"/>
</dbReference>
<dbReference type="RefSeq" id="WP_058356027.1">
    <property type="nucleotide sequence ID" value="NZ_CABKVG010000008.1"/>
</dbReference>